<keyword evidence="5 6" id="KW-0472">Membrane</keyword>
<feature type="transmembrane region" description="Helical" evidence="6">
    <location>
        <begin position="32"/>
        <end position="57"/>
    </location>
</feature>
<protein>
    <submittedName>
        <fullName evidence="7">CLRN</fullName>
    </submittedName>
</protein>
<feature type="transmembrane region" description="Helical" evidence="6">
    <location>
        <begin position="69"/>
        <end position="94"/>
    </location>
</feature>
<accession>A0A812C9E6</accession>
<evidence type="ECO:0000256" key="6">
    <source>
        <dbReference type="SAM" id="Phobius"/>
    </source>
</evidence>
<name>A0A812C9E6_ACAPH</name>
<evidence type="ECO:0000256" key="5">
    <source>
        <dbReference type="ARBA" id="ARBA00023136"/>
    </source>
</evidence>
<evidence type="ECO:0000256" key="3">
    <source>
        <dbReference type="ARBA" id="ARBA00022692"/>
    </source>
</evidence>
<dbReference type="GO" id="GO:0016020">
    <property type="term" value="C:membrane"/>
    <property type="evidence" value="ECO:0007669"/>
    <property type="project" value="UniProtKB-SubCell"/>
</dbReference>
<gene>
    <name evidence="7" type="ORF">SPHA_30726</name>
</gene>
<proteinExistence type="inferred from homology"/>
<reference evidence="7" key="1">
    <citation type="submission" date="2021-01" db="EMBL/GenBank/DDBJ databases">
        <authorList>
            <person name="Li R."/>
            <person name="Bekaert M."/>
        </authorList>
    </citation>
    <scope>NUCLEOTIDE SEQUENCE</scope>
    <source>
        <strain evidence="7">Farmed</strain>
    </source>
</reference>
<evidence type="ECO:0000256" key="4">
    <source>
        <dbReference type="ARBA" id="ARBA00022989"/>
    </source>
</evidence>
<dbReference type="GO" id="GO:0007605">
    <property type="term" value="P:sensory perception of sound"/>
    <property type="evidence" value="ECO:0007669"/>
    <property type="project" value="UniProtKB-ARBA"/>
</dbReference>
<evidence type="ECO:0000313" key="7">
    <source>
        <dbReference type="EMBL" id="CAE1257405.1"/>
    </source>
</evidence>
<comment type="caution">
    <text evidence="7">The sequence shown here is derived from an EMBL/GenBank/DDBJ whole genome shotgun (WGS) entry which is preliminary data.</text>
</comment>
<feature type="transmembrane region" description="Helical" evidence="6">
    <location>
        <begin position="122"/>
        <end position="143"/>
    </location>
</feature>
<dbReference type="Gene3D" id="1.20.140.150">
    <property type="match status" value="1"/>
</dbReference>
<keyword evidence="8" id="KW-1185">Reference proteome</keyword>
<keyword evidence="4 6" id="KW-1133">Transmembrane helix</keyword>
<dbReference type="PANTHER" id="PTHR31548:SF1">
    <property type="entry name" value="LD47387P"/>
    <property type="match status" value="1"/>
</dbReference>
<comment type="similarity">
    <text evidence="2">Belongs to the clarin family.</text>
</comment>
<evidence type="ECO:0000313" key="8">
    <source>
        <dbReference type="Proteomes" id="UP000597762"/>
    </source>
</evidence>
<dbReference type="Pfam" id="PF25807">
    <property type="entry name" value="Clarin-2"/>
    <property type="match status" value="1"/>
</dbReference>
<dbReference type="InterPro" id="IPR026748">
    <property type="entry name" value="Clarin"/>
</dbReference>
<organism evidence="7 8">
    <name type="scientific">Acanthosepion pharaonis</name>
    <name type="common">Pharaoh cuttlefish</name>
    <name type="synonym">Sepia pharaonis</name>
    <dbReference type="NCBI Taxonomy" id="158019"/>
    <lineage>
        <taxon>Eukaryota</taxon>
        <taxon>Metazoa</taxon>
        <taxon>Spiralia</taxon>
        <taxon>Lophotrochozoa</taxon>
        <taxon>Mollusca</taxon>
        <taxon>Cephalopoda</taxon>
        <taxon>Coleoidea</taxon>
        <taxon>Decapodiformes</taxon>
        <taxon>Sepiida</taxon>
        <taxon>Sepiina</taxon>
        <taxon>Sepiidae</taxon>
        <taxon>Acanthosepion</taxon>
    </lineage>
</organism>
<dbReference type="AlphaFoldDB" id="A0A812C9E6"/>
<evidence type="ECO:0000256" key="1">
    <source>
        <dbReference type="ARBA" id="ARBA00004141"/>
    </source>
</evidence>
<dbReference type="EMBL" id="CAHIKZ030001239">
    <property type="protein sequence ID" value="CAE1257405.1"/>
    <property type="molecule type" value="Genomic_DNA"/>
</dbReference>
<comment type="subcellular location">
    <subcellularLocation>
        <location evidence="1">Membrane</location>
        <topology evidence="1">Multi-pass membrane protein</topology>
    </subcellularLocation>
</comment>
<dbReference type="PANTHER" id="PTHR31548">
    <property type="entry name" value="CLARIN"/>
    <property type="match status" value="1"/>
</dbReference>
<sequence length="168" mass="18941">MLIYGKDSGDRPDEIFVRLDIKSMHLMNYKLWIADVVVLSMAIAWGLLTIGFTFYNLFGKPIETLTGPFGLYVWNICALVCSLLAVILFVITFYTSINNTDIFFDNDYKAGWRSKNLASLDWSFYISIGAIGCFIINVVLLVLSNEKNRAPTYSASAPHKPVDGILMY</sequence>
<keyword evidence="3 6" id="KW-0812">Transmembrane</keyword>
<dbReference type="OrthoDB" id="10012538at2759"/>
<dbReference type="Proteomes" id="UP000597762">
    <property type="component" value="Unassembled WGS sequence"/>
</dbReference>
<evidence type="ECO:0000256" key="2">
    <source>
        <dbReference type="ARBA" id="ARBA00005787"/>
    </source>
</evidence>